<evidence type="ECO:0000313" key="2">
    <source>
        <dbReference type="Proteomes" id="UP000225358"/>
    </source>
</evidence>
<reference evidence="1" key="1">
    <citation type="submission" date="2017-02" db="EMBL/GenBank/DDBJ databases">
        <title>Complete genome sequence of two Escherichia coli phages, vB_EcoM_ ESCO5 and vB_EcoM_ESCO13, which are related to phAPEC8.</title>
        <authorList>
            <person name="Trotereau A."/>
            <person name="Gonnet M."/>
            <person name="Viardot A."/>
            <person name="Lalmanach A.-C."/>
            <person name="Guabiraba R."/>
            <person name="Chanteloup N."/>
            <person name="Schouler C."/>
        </authorList>
    </citation>
    <scope>NUCLEOTIDE SEQUENCE [LARGE SCALE GENOMIC DNA]</scope>
</reference>
<organism evidence="1 2">
    <name type="scientific">Escherichia phage ESCO13</name>
    <dbReference type="NCBI Taxonomy" id="1881104"/>
    <lineage>
        <taxon>Viruses</taxon>
        <taxon>Duplodnaviria</taxon>
        <taxon>Heunggongvirae</taxon>
        <taxon>Uroviricota</taxon>
        <taxon>Caudoviricetes</taxon>
        <taxon>Stephanstirmvirinae</taxon>
        <taxon>Phapecoctavirus</taxon>
        <taxon>Phapecoctavirus ESCO13</taxon>
    </lineage>
</organism>
<sequence length="130" mass="14476">MTERSKIAVETVYGNYTSLTLVEKNVVGLDNSFYFQILVIQGGNKKLTARVETSEIIETTVTNKEFISLQDTIRNVIDEEGKAATIKLGGFPVQIVHFPNGEIGVGIGKGKYLLEQDDMERLRSFCAKLM</sequence>
<evidence type="ECO:0000313" key="1">
    <source>
        <dbReference type="EMBL" id="AOQ27317.1"/>
    </source>
</evidence>
<gene>
    <name evidence="1" type="ORF">ESCO13_00191</name>
</gene>
<dbReference type="Proteomes" id="UP000225358">
    <property type="component" value="Segment"/>
</dbReference>
<protein>
    <submittedName>
        <fullName evidence="1">Uncharacterized protein</fullName>
    </submittedName>
</protein>
<proteinExistence type="predicted"/>
<name>A0A1D7XG93_9CAUD</name>
<accession>A0A1D7XG93</accession>
<dbReference type="EMBL" id="KX552041">
    <property type="protein sequence ID" value="AOQ27317.1"/>
    <property type="molecule type" value="Genomic_DNA"/>
</dbReference>
<keyword evidence="2" id="KW-1185">Reference proteome</keyword>